<sequence>MIDSGFNLFDLFRYVFPALQTINQGNSFLFRRQCQSGKYLGYGLIATFIHLCYF</sequence>
<gene>
    <name evidence="1" type="ORF">DSO57_1028025</name>
</gene>
<keyword evidence="2" id="KW-1185">Reference proteome</keyword>
<protein>
    <submittedName>
        <fullName evidence="1">Uncharacterized protein</fullName>
    </submittedName>
</protein>
<dbReference type="EMBL" id="QTSX02004435">
    <property type="protein sequence ID" value="KAJ9064665.1"/>
    <property type="molecule type" value="Genomic_DNA"/>
</dbReference>
<name>A0ACC2SQQ6_9FUNG</name>
<comment type="caution">
    <text evidence="1">The sequence shown here is derived from an EMBL/GenBank/DDBJ whole genome shotgun (WGS) entry which is preliminary data.</text>
</comment>
<accession>A0ACC2SQQ6</accession>
<reference evidence="1" key="1">
    <citation type="submission" date="2022-04" db="EMBL/GenBank/DDBJ databases">
        <title>Genome of the entomopathogenic fungus Entomophthora muscae.</title>
        <authorList>
            <person name="Elya C."/>
            <person name="Lovett B.R."/>
            <person name="Lee E."/>
            <person name="Macias A.M."/>
            <person name="Hajek A.E."/>
            <person name="De Bivort B.L."/>
            <person name="Kasson M.T."/>
            <person name="De Fine Licht H.H."/>
            <person name="Stajich J.E."/>
        </authorList>
    </citation>
    <scope>NUCLEOTIDE SEQUENCE</scope>
    <source>
        <strain evidence="1">Berkeley</strain>
    </source>
</reference>
<dbReference type="Proteomes" id="UP001165960">
    <property type="component" value="Unassembled WGS sequence"/>
</dbReference>
<evidence type="ECO:0000313" key="1">
    <source>
        <dbReference type="EMBL" id="KAJ9064665.1"/>
    </source>
</evidence>
<proteinExistence type="predicted"/>
<organism evidence="1 2">
    <name type="scientific">Entomophthora muscae</name>
    <dbReference type="NCBI Taxonomy" id="34485"/>
    <lineage>
        <taxon>Eukaryota</taxon>
        <taxon>Fungi</taxon>
        <taxon>Fungi incertae sedis</taxon>
        <taxon>Zoopagomycota</taxon>
        <taxon>Entomophthoromycotina</taxon>
        <taxon>Entomophthoromycetes</taxon>
        <taxon>Entomophthorales</taxon>
        <taxon>Entomophthoraceae</taxon>
        <taxon>Entomophthora</taxon>
    </lineage>
</organism>
<evidence type="ECO:0000313" key="2">
    <source>
        <dbReference type="Proteomes" id="UP001165960"/>
    </source>
</evidence>